<gene>
    <name evidence="2" type="ORF">DEBURN_LOCUS5596</name>
</gene>
<evidence type="ECO:0000313" key="2">
    <source>
        <dbReference type="EMBL" id="CAG8519694.1"/>
    </source>
</evidence>
<comment type="caution">
    <text evidence="2">The sequence shown here is derived from an EMBL/GenBank/DDBJ whole genome shotgun (WGS) entry which is preliminary data.</text>
</comment>
<dbReference type="SUPFAM" id="SSF81383">
    <property type="entry name" value="F-box domain"/>
    <property type="match status" value="1"/>
</dbReference>
<evidence type="ECO:0000259" key="1">
    <source>
        <dbReference type="SMART" id="SM00256"/>
    </source>
</evidence>
<dbReference type="CDD" id="cd09917">
    <property type="entry name" value="F-box_SF"/>
    <property type="match status" value="1"/>
</dbReference>
<dbReference type="Pfam" id="PF12937">
    <property type="entry name" value="F-box-like"/>
    <property type="match status" value="1"/>
</dbReference>
<dbReference type="EMBL" id="CAJVPK010000508">
    <property type="protein sequence ID" value="CAG8519694.1"/>
    <property type="molecule type" value="Genomic_DNA"/>
</dbReference>
<dbReference type="InterPro" id="IPR001810">
    <property type="entry name" value="F-box_dom"/>
</dbReference>
<accession>A0A9N9A5C5</accession>
<feature type="domain" description="F-box" evidence="1">
    <location>
        <begin position="48"/>
        <end position="87"/>
    </location>
</feature>
<sequence>MSCSEEQTTSSPKSTNFLSPVMTSITSITSSTSSTSKTKRSSVLEVLTTPELIHNIFEYLSVPQLVKARSVCKQWYQIVSIPSRVASYINYTVSSKPKKVYILTNSTYSYDGVTCITDTEVYITGVYTNKRKAQIELSKKYEQEQEMYSDLEDDNTSIMGGIERRGYFDYASNQGEVWELGEYDLNNEKLNDNESLESSSQQESIELESVEENGVTYYIID</sequence>
<dbReference type="InterPro" id="IPR055760">
    <property type="entry name" value="DUF7336"/>
</dbReference>
<dbReference type="Pfam" id="PF24024">
    <property type="entry name" value="DUF7336"/>
    <property type="match status" value="1"/>
</dbReference>
<protein>
    <submittedName>
        <fullName evidence="2">7960_t:CDS:1</fullName>
    </submittedName>
</protein>
<reference evidence="2" key="1">
    <citation type="submission" date="2021-06" db="EMBL/GenBank/DDBJ databases">
        <authorList>
            <person name="Kallberg Y."/>
            <person name="Tangrot J."/>
            <person name="Rosling A."/>
        </authorList>
    </citation>
    <scope>NUCLEOTIDE SEQUENCE</scope>
    <source>
        <strain evidence="2">AZ414A</strain>
    </source>
</reference>
<proteinExistence type="predicted"/>
<keyword evidence="3" id="KW-1185">Reference proteome</keyword>
<dbReference type="InterPro" id="IPR036047">
    <property type="entry name" value="F-box-like_dom_sf"/>
</dbReference>
<dbReference type="Proteomes" id="UP000789706">
    <property type="component" value="Unassembled WGS sequence"/>
</dbReference>
<dbReference type="AlphaFoldDB" id="A0A9N9A5C5"/>
<dbReference type="Gene3D" id="1.20.1280.50">
    <property type="match status" value="1"/>
</dbReference>
<evidence type="ECO:0000313" key="3">
    <source>
        <dbReference type="Proteomes" id="UP000789706"/>
    </source>
</evidence>
<dbReference type="OrthoDB" id="2414432at2759"/>
<organism evidence="2 3">
    <name type="scientific">Diversispora eburnea</name>
    <dbReference type="NCBI Taxonomy" id="1213867"/>
    <lineage>
        <taxon>Eukaryota</taxon>
        <taxon>Fungi</taxon>
        <taxon>Fungi incertae sedis</taxon>
        <taxon>Mucoromycota</taxon>
        <taxon>Glomeromycotina</taxon>
        <taxon>Glomeromycetes</taxon>
        <taxon>Diversisporales</taxon>
        <taxon>Diversisporaceae</taxon>
        <taxon>Diversispora</taxon>
    </lineage>
</organism>
<name>A0A9N9A5C5_9GLOM</name>
<dbReference type="SMART" id="SM00256">
    <property type="entry name" value="FBOX"/>
    <property type="match status" value="1"/>
</dbReference>